<accession>A0A2A6CSU6</accession>
<accession>A0A8R1YXJ7</accession>
<protein>
    <submittedName>
        <fullName evidence="6">G protein-coupled receptor</fullName>
    </submittedName>
</protein>
<dbReference type="GO" id="GO:0050907">
    <property type="term" value="P:detection of chemical stimulus involved in sensory perception"/>
    <property type="evidence" value="ECO:0000318"/>
    <property type="project" value="GO_Central"/>
</dbReference>
<evidence type="ECO:0000313" key="6">
    <source>
        <dbReference type="EnsemblMetazoa" id="PPA37822.1"/>
    </source>
</evidence>
<dbReference type="EnsemblMetazoa" id="PPA37822.1">
    <property type="protein sequence ID" value="PPA37822.1"/>
    <property type="gene ID" value="WBGene00276191"/>
</dbReference>
<proteinExistence type="inferred from homology"/>
<dbReference type="PANTHER" id="PTHR31357">
    <property type="entry name" value="SERPENTINE RECEPTOR CLASS ALPHA-10"/>
    <property type="match status" value="1"/>
</dbReference>
<dbReference type="Proteomes" id="UP000005239">
    <property type="component" value="Unassembled WGS sequence"/>
</dbReference>
<dbReference type="OrthoDB" id="271164at2759"/>
<comment type="subcellular location">
    <subcellularLocation>
        <location evidence="1">Membrane</location>
        <topology evidence="1">Multi-pass membrane protein</topology>
    </subcellularLocation>
</comment>
<evidence type="ECO:0000256" key="1">
    <source>
        <dbReference type="ARBA" id="ARBA00004141"/>
    </source>
</evidence>
<gene>
    <name evidence="6" type="primary">WBGene00276191</name>
</gene>
<evidence type="ECO:0000256" key="5">
    <source>
        <dbReference type="ARBA" id="ARBA00037994"/>
    </source>
</evidence>
<dbReference type="InterPro" id="IPR051080">
    <property type="entry name" value="Nematode_rcpt-like_serp_alpha"/>
</dbReference>
<dbReference type="Pfam" id="PF10292">
    <property type="entry name" value="7TM_GPCR_Srab"/>
    <property type="match status" value="1"/>
</dbReference>
<evidence type="ECO:0000313" key="7">
    <source>
        <dbReference type="Proteomes" id="UP000005239"/>
    </source>
</evidence>
<reference evidence="7" key="1">
    <citation type="journal article" date="2008" name="Nat. Genet.">
        <title>The Pristionchus pacificus genome provides a unique perspective on nematode lifestyle and parasitism.</title>
        <authorList>
            <person name="Dieterich C."/>
            <person name="Clifton S.W."/>
            <person name="Schuster L.N."/>
            <person name="Chinwalla A."/>
            <person name="Delehaunty K."/>
            <person name="Dinkelacker I."/>
            <person name="Fulton L."/>
            <person name="Fulton R."/>
            <person name="Godfrey J."/>
            <person name="Minx P."/>
            <person name="Mitreva M."/>
            <person name="Roeseler W."/>
            <person name="Tian H."/>
            <person name="Witte H."/>
            <person name="Yang S.P."/>
            <person name="Wilson R.K."/>
            <person name="Sommer R.J."/>
        </authorList>
    </citation>
    <scope>NUCLEOTIDE SEQUENCE [LARGE SCALE GENOMIC DNA]</scope>
    <source>
        <strain evidence="7">PS312</strain>
    </source>
</reference>
<evidence type="ECO:0000256" key="3">
    <source>
        <dbReference type="ARBA" id="ARBA00022989"/>
    </source>
</evidence>
<comment type="similarity">
    <text evidence="5">Belongs to the nematode receptor-like protein sra family.</text>
</comment>
<keyword evidence="2" id="KW-0812">Transmembrane</keyword>
<organism evidence="6 7">
    <name type="scientific">Pristionchus pacificus</name>
    <name type="common">Parasitic nematode worm</name>
    <dbReference type="NCBI Taxonomy" id="54126"/>
    <lineage>
        <taxon>Eukaryota</taxon>
        <taxon>Metazoa</taxon>
        <taxon>Ecdysozoa</taxon>
        <taxon>Nematoda</taxon>
        <taxon>Chromadorea</taxon>
        <taxon>Rhabditida</taxon>
        <taxon>Rhabditina</taxon>
        <taxon>Diplogasteromorpha</taxon>
        <taxon>Diplogasteroidea</taxon>
        <taxon>Neodiplogasteridae</taxon>
        <taxon>Pristionchus</taxon>
    </lineage>
</organism>
<dbReference type="InterPro" id="IPR019408">
    <property type="entry name" value="7TM_GPCR_serpentine_rcpt_Srab"/>
</dbReference>
<reference evidence="6" key="2">
    <citation type="submission" date="2022-06" db="UniProtKB">
        <authorList>
            <consortium name="EnsemblMetazoa"/>
        </authorList>
    </citation>
    <scope>IDENTIFICATION</scope>
    <source>
        <strain evidence="6">PS312</strain>
    </source>
</reference>
<name>A0A2A6CSU6_PRIPA</name>
<dbReference type="GO" id="GO:0016020">
    <property type="term" value="C:membrane"/>
    <property type="evidence" value="ECO:0007669"/>
    <property type="project" value="UniProtKB-SubCell"/>
</dbReference>
<evidence type="ECO:0000256" key="4">
    <source>
        <dbReference type="ARBA" id="ARBA00023136"/>
    </source>
</evidence>
<dbReference type="PANTHER" id="PTHR31357:SF5">
    <property type="entry name" value="SERPENTINE RECEPTOR CLASS ALPHA-1-RELATED"/>
    <property type="match status" value="1"/>
</dbReference>
<keyword evidence="7" id="KW-1185">Reference proteome</keyword>
<keyword evidence="4" id="KW-0472">Membrane</keyword>
<dbReference type="AlphaFoldDB" id="A0A2A6CSU6"/>
<keyword evidence="3" id="KW-1133">Transmembrane helix</keyword>
<sequence>MDDDCIFSNELHNSVLLQSVRCIQIFITFSTIIVVFFASKNLSRTIFSSVTIMFIKILFTVIVIYSIGYGINQMIHVIVRNISTTPCNSEFPKFLCLFRAFSSIIGPCFVLIHTSIIIQQAMSSFRHPLRIQKGVARLTLFITVCYVTFFGILSLTNELFTGFTPVCSSSKSIEIVAIGNLNLMMIMNLFNTISAILLLRRNKKILLNEYTNSPYHSTQSLISLISAPKNPRPKGWALRSTKKTGRYDPVARKLVDDLFEQYFSNGKKLRPDEDEKRMRERNDILPAQRMTFDQIRNRITTLLSQKKEHQRKEHGNRQRRYVKLIDDFERDLAEEGISLDDIEEEIAPFYCFFSPLTFLILTKLGPFRRMDHVKNITAHNSKAQDMTDDCTLSTELYDSILLQSVRWIQITVTLSSILITIYTSFLHLSRTIFDSFTIWFIKILFSVIVVYSFGLGLTQVAHVTARNTATTPCDAEIPKEICLFRMLAASVTPAFVLIHVSITIQQCLSTFRYSVRVQNSVSRLTLCVTSCYILLFGFMAYRNETLVGKTQFCTSFNQNSEIFIIANMNVMMILDITNSFCAILLLRYNKKLLSKDRNSFELTRTFQRVQNLYAMEQFIIIIALHSISHFVHFSLYSFSFYYRPNYTKSQFTLLYAVVNIMPYYCLLSPLAFLILTKLGRFRRKDHVRNMIAPEHNTKAQDPIA</sequence>
<evidence type="ECO:0000256" key="2">
    <source>
        <dbReference type="ARBA" id="ARBA00022692"/>
    </source>
</evidence>
<dbReference type="GO" id="GO:0004984">
    <property type="term" value="F:olfactory receptor activity"/>
    <property type="evidence" value="ECO:0000318"/>
    <property type="project" value="GO_Central"/>
</dbReference>